<comment type="caution">
    <text evidence="2">The sequence shown here is derived from an EMBL/GenBank/DDBJ whole genome shotgun (WGS) entry which is preliminary data.</text>
</comment>
<dbReference type="InterPro" id="IPR008620">
    <property type="entry name" value="FixH"/>
</dbReference>
<dbReference type="Pfam" id="PF05751">
    <property type="entry name" value="FixH"/>
    <property type="match status" value="1"/>
</dbReference>
<evidence type="ECO:0000313" key="3">
    <source>
        <dbReference type="Proteomes" id="UP000031572"/>
    </source>
</evidence>
<dbReference type="AlphaFoldDB" id="A0A0C1Y319"/>
<reference evidence="2 3" key="1">
    <citation type="submission" date="2014-12" db="EMBL/GenBank/DDBJ databases">
        <title>Denitrispirillum autotrophicum gen. nov., sp. nov., Denitrifying, Facultatively Autotrophic Bacteria Isolated from Rice Paddy Soil.</title>
        <authorList>
            <person name="Ishii S."/>
            <person name="Ashida N."/>
            <person name="Ohno H."/>
            <person name="Otsuka S."/>
            <person name="Yokota A."/>
            <person name="Senoo K."/>
        </authorList>
    </citation>
    <scope>NUCLEOTIDE SEQUENCE [LARGE SCALE GENOMIC DNA]</scope>
    <source>
        <strain evidence="2 3">TSA66</strain>
    </source>
</reference>
<evidence type="ECO:0000256" key="1">
    <source>
        <dbReference type="SAM" id="Phobius"/>
    </source>
</evidence>
<name>A0A0C1Y319_9BURK</name>
<dbReference type="STRING" id="709839.TSA66_12755"/>
<dbReference type="Proteomes" id="UP000031572">
    <property type="component" value="Unassembled WGS sequence"/>
</dbReference>
<keyword evidence="3" id="KW-1185">Reference proteome</keyword>
<organism evidence="2 3">
    <name type="scientific">Noviherbaspirillum autotrophicum</name>
    <dbReference type="NCBI Taxonomy" id="709839"/>
    <lineage>
        <taxon>Bacteria</taxon>
        <taxon>Pseudomonadati</taxon>
        <taxon>Pseudomonadota</taxon>
        <taxon>Betaproteobacteria</taxon>
        <taxon>Burkholderiales</taxon>
        <taxon>Oxalobacteraceae</taxon>
        <taxon>Noviherbaspirillum</taxon>
    </lineage>
</organism>
<proteinExistence type="predicted"/>
<keyword evidence="1" id="KW-1133">Transmembrane helix</keyword>
<feature type="transmembrane region" description="Helical" evidence="1">
    <location>
        <begin position="23"/>
        <end position="44"/>
    </location>
</feature>
<gene>
    <name evidence="2" type="ORF">TSA66_12755</name>
</gene>
<keyword evidence="1" id="KW-0472">Membrane</keyword>
<keyword evidence="1" id="KW-0812">Transmembrane</keyword>
<sequence length="179" mass="20163">MQSANPTLKADDGTPWYANRWPWFLMLGPFLVVVAGCFTAWLAVTRSDALVVDDYYKQGKAINQDLRRDRVAADLQLNVNVRFDPAAGKLIGHIDSPHRPVAGKLAIRLVHSTLPEKDIVREVQPDSQGNFAVDLAFLEQAHWQVQVEDQARDWRLTGAWSWPKQRDVVLRPDLAPAEG</sequence>
<dbReference type="EMBL" id="JWJG01000028">
    <property type="protein sequence ID" value="KIF81478.1"/>
    <property type="molecule type" value="Genomic_DNA"/>
</dbReference>
<evidence type="ECO:0000313" key="2">
    <source>
        <dbReference type="EMBL" id="KIF81478.1"/>
    </source>
</evidence>
<dbReference type="OrthoDB" id="5295180at2"/>
<accession>A0A0C1Y319</accession>
<dbReference type="RefSeq" id="WP_040040304.1">
    <property type="nucleotide sequence ID" value="NZ_JWJG01000028.1"/>
</dbReference>
<protein>
    <submittedName>
        <fullName evidence="2">Cytochrome oxidase assembly protein</fullName>
    </submittedName>
</protein>